<dbReference type="Proteomes" id="UP000602745">
    <property type="component" value="Unassembled WGS sequence"/>
</dbReference>
<dbReference type="InterPro" id="IPR016152">
    <property type="entry name" value="PTrfase/Anion_transptr"/>
</dbReference>
<dbReference type="SUPFAM" id="SSF55804">
    <property type="entry name" value="Phoshotransferase/anion transport protein"/>
    <property type="match status" value="1"/>
</dbReference>
<dbReference type="AlphaFoldDB" id="A0A8J2YJ65"/>
<reference evidence="3" key="2">
    <citation type="submission" date="2020-09" db="EMBL/GenBank/DDBJ databases">
        <authorList>
            <person name="Sun Q."/>
            <person name="Sedlacek I."/>
        </authorList>
    </citation>
    <scope>NUCLEOTIDE SEQUENCE</scope>
    <source>
        <strain evidence="3">CCM 7684</strain>
    </source>
</reference>
<dbReference type="PANTHER" id="PTHR47738:SF1">
    <property type="entry name" value="NITROGEN REGULATORY PROTEIN"/>
    <property type="match status" value="1"/>
</dbReference>
<dbReference type="Gene3D" id="3.40.930.10">
    <property type="entry name" value="Mannitol-specific EII, Chain A"/>
    <property type="match status" value="1"/>
</dbReference>
<evidence type="ECO:0000259" key="2">
    <source>
        <dbReference type="PROSITE" id="PS51094"/>
    </source>
</evidence>
<dbReference type="EMBL" id="BMCP01000002">
    <property type="protein sequence ID" value="GGE46133.1"/>
    <property type="molecule type" value="Genomic_DNA"/>
</dbReference>
<gene>
    <name evidence="3" type="ORF">GCM10007276_24150</name>
</gene>
<evidence type="ECO:0000313" key="3">
    <source>
        <dbReference type="EMBL" id="GGE46133.1"/>
    </source>
</evidence>
<protein>
    <submittedName>
        <fullName evidence="3">PTS IIA-like nitrogen-regulatory protein PtsN</fullName>
    </submittedName>
</protein>
<name>A0A8J2YJ65_9RHOB</name>
<feature type="region of interest" description="Disordered" evidence="1">
    <location>
        <begin position="159"/>
        <end position="181"/>
    </location>
</feature>
<comment type="caution">
    <text evidence="3">The sequence shown here is derived from an EMBL/GenBank/DDBJ whole genome shotgun (WGS) entry which is preliminary data.</text>
</comment>
<dbReference type="InterPro" id="IPR002178">
    <property type="entry name" value="PTS_EIIA_type-2_dom"/>
</dbReference>
<dbReference type="PROSITE" id="PS00372">
    <property type="entry name" value="PTS_EIIA_TYPE_2_HIS"/>
    <property type="match status" value="1"/>
</dbReference>
<dbReference type="RefSeq" id="WP_188409964.1">
    <property type="nucleotide sequence ID" value="NZ_BMCP01000002.1"/>
</dbReference>
<dbReference type="InterPro" id="IPR051541">
    <property type="entry name" value="PTS_SugarTrans_NitroReg"/>
</dbReference>
<dbReference type="PROSITE" id="PS51094">
    <property type="entry name" value="PTS_EIIA_TYPE_2"/>
    <property type="match status" value="1"/>
</dbReference>
<feature type="domain" description="PTS EIIA type-2" evidence="2">
    <location>
        <begin position="5"/>
        <end position="151"/>
    </location>
</feature>
<evidence type="ECO:0000256" key="1">
    <source>
        <dbReference type="SAM" id="MobiDB-lite"/>
    </source>
</evidence>
<proteinExistence type="predicted"/>
<feature type="compositionally biased region" description="Basic and acidic residues" evidence="1">
    <location>
        <begin position="159"/>
        <end position="173"/>
    </location>
</feature>
<dbReference type="PANTHER" id="PTHR47738">
    <property type="entry name" value="PTS SYSTEM FRUCTOSE-LIKE EIIA COMPONENT-RELATED"/>
    <property type="match status" value="1"/>
</dbReference>
<dbReference type="GO" id="GO:0030295">
    <property type="term" value="F:protein kinase activator activity"/>
    <property type="evidence" value="ECO:0007669"/>
    <property type="project" value="TreeGrafter"/>
</dbReference>
<keyword evidence="4" id="KW-1185">Reference proteome</keyword>
<accession>A0A8J2YJ65</accession>
<sequence length="181" mass="19987">MDILQFLHKDDILLRIPAKGIRSALSRISGHLEERTGKSQEEILAALIAREALGPTGIGRGVAVPHGRLERLSAPAAILATLERPVSYEAPDLVPVDLLLVLIWPKSSMAGSLSALTHFCRLLRQSELRDRLRSSKDPAEAHAWLKLCERRTLTGLERTGEEPLSIRDPRREALSCSIPEP</sequence>
<reference evidence="3" key="1">
    <citation type="journal article" date="2014" name="Int. J. Syst. Evol. Microbiol.">
        <title>Complete genome sequence of Corynebacterium casei LMG S-19264T (=DSM 44701T), isolated from a smear-ripened cheese.</title>
        <authorList>
            <consortium name="US DOE Joint Genome Institute (JGI-PGF)"/>
            <person name="Walter F."/>
            <person name="Albersmeier A."/>
            <person name="Kalinowski J."/>
            <person name="Ruckert C."/>
        </authorList>
    </citation>
    <scope>NUCLEOTIDE SEQUENCE</scope>
    <source>
        <strain evidence="3">CCM 7684</strain>
    </source>
</reference>
<dbReference type="Pfam" id="PF00359">
    <property type="entry name" value="PTS_EIIA_2"/>
    <property type="match status" value="1"/>
</dbReference>
<evidence type="ECO:0000313" key="4">
    <source>
        <dbReference type="Proteomes" id="UP000602745"/>
    </source>
</evidence>
<organism evidence="3 4">
    <name type="scientific">Agaricicola taiwanensis</name>
    <dbReference type="NCBI Taxonomy" id="591372"/>
    <lineage>
        <taxon>Bacteria</taxon>
        <taxon>Pseudomonadati</taxon>
        <taxon>Pseudomonadota</taxon>
        <taxon>Alphaproteobacteria</taxon>
        <taxon>Rhodobacterales</taxon>
        <taxon>Paracoccaceae</taxon>
        <taxon>Agaricicola</taxon>
    </lineage>
</organism>